<dbReference type="Gene3D" id="3.40.190.10">
    <property type="entry name" value="Periplasmic binding protein-like II"/>
    <property type="match status" value="1"/>
</dbReference>
<keyword evidence="1" id="KW-0812">Transmembrane</keyword>
<sequence>MASLLAKDSRESYEQCAMAVGGFTVTEQRIRAGAQFSWPYLRSGLGVLVALPTNPNVYDPWAFLRPFDRSVWAAVLATIFTVPMVLFVVENIMQTGRLPVGMGMVHQW</sequence>
<proteinExistence type="predicted"/>
<keyword evidence="3" id="KW-1185">Reference proteome</keyword>
<protein>
    <submittedName>
        <fullName evidence="2">Adenylate kinase</fullName>
    </submittedName>
</protein>
<dbReference type="PANTHER" id="PTHR18966">
    <property type="entry name" value="IONOTROPIC GLUTAMATE RECEPTOR"/>
    <property type="match status" value="1"/>
</dbReference>
<keyword evidence="1" id="KW-0472">Membrane</keyword>
<evidence type="ECO:0000256" key="1">
    <source>
        <dbReference type="SAM" id="Phobius"/>
    </source>
</evidence>
<dbReference type="AlphaFoldDB" id="A0A699Z933"/>
<reference evidence="2 3" key="1">
    <citation type="submission" date="2020-02" db="EMBL/GenBank/DDBJ databases">
        <title>Draft genome sequence of Haematococcus lacustris strain NIES-144.</title>
        <authorList>
            <person name="Morimoto D."/>
            <person name="Nakagawa S."/>
            <person name="Yoshida T."/>
            <person name="Sawayama S."/>
        </authorList>
    </citation>
    <scope>NUCLEOTIDE SEQUENCE [LARGE SCALE GENOMIC DNA]</scope>
    <source>
        <strain evidence="2 3">NIES-144</strain>
    </source>
</reference>
<dbReference type="GO" id="GO:0016301">
    <property type="term" value="F:kinase activity"/>
    <property type="evidence" value="ECO:0007669"/>
    <property type="project" value="UniProtKB-KW"/>
</dbReference>
<dbReference type="InterPro" id="IPR015683">
    <property type="entry name" value="Ionotropic_Glu_rcpt"/>
</dbReference>
<evidence type="ECO:0000313" key="2">
    <source>
        <dbReference type="EMBL" id="GFH15716.1"/>
    </source>
</evidence>
<dbReference type="SUPFAM" id="SSF53850">
    <property type="entry name" value="Periplasmic binding protein-like II"/>
    <property type="match status" value="1"/>
</dbReference>
<keyword evidence="1" id="KW-1133">Transmembrane helix</keyword>
<organism evidence="2 3">
    <name type="scientific">Haematococcus lacustris</name>
    <name type="common">Green alga</name>
    <name type="synonym">Haematococcus pluvialis</name>
    <dbReference type="NCBI Taxonomy" id="44745"/>
    <lineage>
        <taxon>Eukaryota</taxon>
        <taxon>Viridiplantae</taxon>
        <taxon>Chlorophyta</taxon>
        <taxon>core chlorophytes</taxon>
        <taxon>Chlorophyceae</taxon>
        <taxon>CS clade</taxon>
        <taxon>Chlamydomonadales</taxon>
        <taxon>Haematococcaceae</taxon>
        <taxon>Haematococcus</taxon>
    </lineage>
</organism>
<keyword evidence="2" id="KW-0808">Transferase</keyword>
<dbReference type="EMBL" id="BLLF01000889">
    <property type="protein sequence ID" value="GFH15716.1"/>
    <property type="molecule type" value="Genomic_DNA"/>
</dbReference>
<comment type="caution">
    <text evidence="2">The sequence shown here is derived from an EMBL/GenBank/DDBJ whole genome shotgun (WGS) entry which is preliminary data.</text>
</comment>
<gene>
    <name evidence="2" type="ORF">HaLaN_11996</name>
</gene>
<evidence type="ECO:0000313" key="3">
    <source>
        <dbReference type="Proteomes" id="UP000485058"/>
    </source>
</evidence>
<dbReference type="Proteomes" id="UP000485058">
    <property type="component" value="Unassembled WGS sequence"/>
</dbReference>
<feature type="transmembrane region" description="Helical" evidence="1">
    <location>
        <begin position="70"/>
        <end position="89"/>
    </location>
</feature>
<accession>A0A699Z933</accession>
<name>A0A699Z933_HAELA</name>
<keyword evidence="2" id="KW-0418">Kinase</keyword>
<feature type="non-terminal residue" evidence="2">
    <location>
        <position position="1"/>
    </location>
</feature>